<organism>
    <name type="scientific">Ixodes scapularis</name>
    <name type="common">Black-legged tick</name>
    <name type="synonym">Deer tick</name>
    <dbReference type="NCBI Taxonomy" id="6945"/>
    <lineage>
        <taxon>Eukaryota</taxon>
        <taxon>Metazoa</taxon>
        <taxon>Ecdysozoa</taxon>
        <taxon>Arthropoda</taxon>
        <taxon>Chelicerata</taxon>
        <taxon>Arachnida</taxon>
        <taxon>Acari</taxon>
        <taxon>Parasitiformes</taxon>
        <taxon>Ixodida</taxon>
        <taxon>Ixodoidea</taxon>
        <taxon>Ixodidae</taxon>
        <taxon>Ixodinae</taxon>
        <taxon>Ixodes</taxon>
    </lineage>
</organism>
<feature type="transmembrane region" description="Helical" evidence="1">
    <location>
        <begin position="44"/>
        <end position="65"/>
    </location>
</feature>
<keyword evidence="4" id="KW-1185">Reference proteome</keyword>
<reference evidence="3" key="2">
    <citation type="submission" date="2020-05" db="UniProtKB">
        <authorList>
            <consortium name="EnsemblMetazoa"/>
        </authorList>
    </citation>
    <scope>IDENTIFICATION</scope>
    <source>
        <strain evidence="3">wikel</strain>
    </source>
</reference>
<dbReference type="VEuPathDB" id="VectorBase:ISCW018382"/>
<accession>B7PGZ5</accession>
<keyword evidence="1" id="KW-0812">Transmembrane</keyword>
<evidence type="ECO:0000313" key="4">
    <source>
        <dbReference type="Proteomes" id="UP000001555"/>
    </source>
</evidence>
<dbReference type="EnsemblMetazoa" id="ISCW018382-RA">
    <property type="protein sequence ID" value="ISCW018382-PA"/>
    <property type="gene ID" value="ISCW018382"/>
</dbReference>
<evidence type="ECO:0000313" key="3">
    <source>
        <dbReference type="EnsemblMetazoa" id="ISCW018382-PA"/>
    </source>
</evidence>
<dbReference type="VEuPathDB" id="VectorBase:ISCI018382"/>
<dbReference type="EMBL" id="ABJB010876144">
    <property type="status" value="NOT_ANNOTATED_CDS"/>
    <property type="molecule type" value="Genomic_DNA"/>
</dbReference>
<dbReference type="InParanoid" id="B7PGZ5"/>
<dbReference type="EMBL" id="DS710083">
    <property type="protein sequence ID" value="EEC05867.1"/>
    <property type="molecule type" value="Genomic_DNA"/>
</dbReference>
<keyword evidence="1" id="KW-0472">Membrane</keyword>
<dbReference type="HOGENOM" id="CLU_2226062_0_0_1"/>
<name>B7PGZ5_IXOSC</name>
<proteinExistence type="predicted"/>
<evidence type="ECO:0000256" key="1">
    <source>
        <dbReference type="SAM" id="Phobius"/>
    </source>
</evidence>
<dbReference type="PaxDb" id="6945-B7PGZ5"/>
<dbReference type="AlphaFoldDB" id="B7PGZ5"/>
<keyword evidence="1" id="KW-1133">Transmembrane helix</keyword>
<evidence type="ECO:0000313" key="2">
    <source>
        <dbReference type="EMBL" id="EEC05867.1"/>
    </source>
</evidence>
<gene>
    <name evidence="2" type="ORF">IscW_ISCW018382</name>
</gene>
<dbReference type="Proteomes" id="UP000001555">
    <property type="component" value="Unassembled WGS sequence"/>
</dbReference>
<reference evidence="2 4" key="1">
    <citation type="submission" date="2008-03" db="EMBL/GenBank/DDBJ databases">
        <title>Annotation of Ixodes scapularis.</title>
        <authorList>
            <consortium name="Ixodes scapularis Genome Project Consortium"/>
            <person name="Caler E."/>
            <person name="Hannick L.I."/>
            <person name="Bidwell S."/>
            <person name="Joardar V."/>
            <person name="Thiagarajan M."/>
            <person name="Amedeo P."/>
            <person name="Galinsky K.J."/>
            <person name="Schobel S."/>
            <person name="Inman J."/>
            <person name="Hostetler J."/>
            <person name="Miller J."/>
            <person name="Hammond M."/>
            <person name="Megy K."/>
            <person name="Lawson D."/>
            <person name="Kodira C."/>
            <person name="Sutton G."/>
            <person name="Meyer J."/>
            <person name="Hill C.A."/>
            <person name="Birren B."/>
            <person name="Nene V."/>
            <person name="Collins F."/>
            <person name="Alarcon-Chaidez F."/>
            <person name="Wikel S."/>
            <person name="Strausberg R."/>
        </authorList>
    </citation>
    <scope>NUCLEOTIDE SEQUENCE [LARGE SCALE GENOMIC DNA]</scope>
    <source>
        <strain evidence="4">Wikel</strain>
        <strain evidence="2">Wikel colony</strain>
    </source>
</reference>
<sequence length="106" mass="12155">MNVTTVTVSVNYSVPSGEFRVILVHFLLLRLYEGGSDVFKRKGGLLYVDMMVISFSLLPCCSFYHQLMMSQRVRSVDRVCYLLSKDNHLTRVSKKGRGFFYETANS</sequence>
<protein>
    <submittedName>
        <fullName evidence="2 3">Uncharacterized protein</fullName>
    </submittedName>
</protein>